<gene>
    <name evidence="1" type="primary">Chst10-L6</name>
    <name evidence="1" type="ORF">Hamer_G018529</name>
</gene>
<dbReference type="InterPro" id="IPR005331">
    <property type="entry name" value="Sulfotransferase"/>
</dbReference>
<evidence type="ECO:0000313" key="2">
    <source>
        <dbReference type="Proteomes" id="UP000747542"/>
    </source>
</evidence>
<name>A0A8J5JDN7_HOMAM</name>
<organism evidence="1 2">
    <name type="scientific">Homarus americanus</name>
    <name type="common">American lobster</name>
    <dbReference type="NCBI Taxonomy" id="6706"/>
    <lineage>
        <taxon>Eukaryota</taxon>
        <taxon>Metazoa</taxon>
        <taxon>Ecdysozoa</taxon>
        <taxon>Arthropoda</taxon>
        <taxon>Crustacea</taxon>
        <taxon>Multicrustacea</taxon>
        <taxon>Malacostraca</taxon>
        <taxon>Eumalacostraca</taxon>
        <taxon>Eucarida</taxon>
        <taxon>Decapoda</taxon>
        <taxon>Pleocyemata</taxon>
        <taxon>Astacidea</taxon>
        <taxon>Nephropoidea</taxon>
        <taxon>Nephropidae</taxon>
        <taxon>Homarus</taxon>
    </lineage>
</organism>
<comment type="caution">
    <text evidence="1">The sequence shown here is derived from an EMBL/GenBank/DDBJ whole genome shotgun (WGS) entry which is preliminary data.</text>
</comment>
<dbReference type="EMBL" id="JAHLQT010043933">
    <property type="protein sequence ID" value="KAG7154796.1"/>
    <property type="molecule type" value="Genomic_DNA"/>
</dbReference>
<proteinExistence type="predicted"/>
<sequence>VGRDLGEYGRSSLSLISLQESQMKINGCLSVIPTFSEFVYYLLKTPLDSYDPHWAPYWKHCVPCVMNYHEVLEDNSHQGRGDTSRLHRYYSTLDIHTLEAFYRKYEIDVLLLDYDIQPLLVTLYPGKFLVKG</sequence>
<accession>A0A8J5JDN7</accession>
<dbReference type="AlphaFoldDB" id="A0A8J5JDN7"/>
<dbReference type="GO" id="GO:0016020">
    <property type="term" value="C:membrane"/>
    <property type="evidence" value="ECO:0007669"/>
    <property type="project" value="InterPro"/>
</dbReference>
<protein>
    <submittedName>
        <fullName evidence="1">Putative carbohydrate sulfotransferase 10-like 6</fullName>
    </submittedName>
</protein>
<dbReference type="Proteomes" id="UP000747542">
    <property type="component" value="Unassembled WGS sequence"/>
</dbReference>
<dbReference type="GO" id="GO:0008146">
    <property type="term" value="F:sulfotransferase activity"/>
    <property type="evidence" value="ECO:0007669"/>
    <property type="project" value="InterPro"/>
</dbReference>
<dbReference type="Pfam" id="PF03567">
    <property type="entry name" value="Sulfotransfer_2"/>
    <property type="match status" value="1"/>
</dbReference>
<evidence type="ECO:0000313" key="1">
    <source>
        <dbReference type="EMBL" id="KAG7154796.1"/>
    </source>
</evidence>
<feature type="non-terminal residue" evidence="1">
    <location>
        <position position="1"/>
    </location>
</feature>
<keyword evidence="2" id="KW-1185">Reference proteome</keyword>
<reference evidence="1" key="1">
    <citation type="journal article" date="2021" name="Sci. Adv.">
        <title>The American lobster genome reveals insights on longevity, neural, and immune adaptations.</title>
        <authorList>
            <person name="Polinski J.M."/>
            <person name="Zimin A.V."/>
            <person name="Clark K.F."/>
            <person name="Kohn A.B."/>
            <person name="Sadowski N."/>
            <person name="Timp W."/>
            <person name="Ptitsyn A."/>
            <person name="Khanna P."/>
            <person name="Romanova D.Y."/>
            <person name="Williams P."/>
            <person name="Greenwood S.J."/>
            <person name="Moroz L.L."/>
            <person name="Walt D.R."/>
            <person name="Bodnar A.G."/>
        </authorList>
    </citation>
    <scope>NUCLEOTIDE SEQUENCE</scope>
    <source>
        <strain evidence="1">GMGI-L3</strain>
    </source>
</reference>